<evidence type="ECO:0000256" key="6">
    <source>
        <dbReference type="SAM" id="Phobius"/>
    </source>
</evidence>
<evidence type="ECO:0000256" key="2">
    <source>
        <dbReference type="ARBA" id="ARBA00010544"/>
    </source>
</evidence>
<gene>
    <name evidence="7" type="ORF">Bealeia1_00485</name>
</gene>
<feature type="transmembrane region" description="Helical" evidence="6">
    <location>
        <begin position="125"/>
        <end position="150"/>
    </location>
</feature>
<feature type="transmembrane region" description="Helical" evidence="6">
    <location>
        <begin position="156"/>
        <end position="177"/>
    </location>
</feature>
<comment type="subcellular location">
    <subcellularLocation>
        <location evidence="1">Membrane</location>
        <topology evidence="1">Multi-pass membrane protein</topology>
    </subcellularLocation>
</comment>
<feature type="transmembrane region" description="Helical" evidence="6">
    <location>
        <begin position="89"/>
        <end position="118"/>
    </location>
</feature>
<evidence type="ECO:0000256" key="4">
    <source>
        <dbReference type="ARBA" id="ARBA00022989"/>
    </source>
</evidence>
<protein>
    <submittedName>
        <fullName evidence="7">Cytochrome c maturation protein B</fullName>
    </submittedName>
</protein>
<keyword evidence="5 6" id="KW-0472">Membrane</keyword>
<feature type="transmembrane region" description="Helical" evidence="6">
    <location>
        <begin position="189"/>
        <end position="211"/>
    </location>
</feature>
<comment type="similarity">
    <text evidence="2">Belongs to the CcmB/CycW/HelB family.</text>
</comment>
<evidence type="ECO:0000256" key="3">
    <source>
        <dbReference type="ARBA" id="ARBA00022692"/>
    </source>
</evidence>
<dbReference type="PRINTS" id="PR01414">
    <property type="entry name" value="CCMBBIOGNSIS"/>
</dbReference>
<keyword evidence="8" id="KW-1185">Reference proteome</keyword>
<keyword evidence="4 6" id="KW-1133">Transmembrane helix</keyword>
<proteinExistence type="inferred from homology"/>
<evidence type="ECO:0000256" key="1">
    <source>
        <dbReference type="ARBA" id="ARBA00004141"/>
    </source>
</evidence>
<evidence type="ECO:0000256" key="5">
    <source>
        <dbReference type="ARBA" id="ARBA00023136"/>
    </source>
</evidence>
<dbReference type="Pfam" id="PF03379">
    <property type="entry name" value="CcmB"/>
    <property type="match status" value="1"/>
</dbReference>
<evidence type="ECO:0000313" key="8">
    <source>
        <dbReference type="Proteomes" id="UP001330434"/>
    </source>
</evidence>
<sequence length="217" mass="23935">MFFKLLLRELQVLKSQSGLGLQAMAAYALMVSLFPFLLGPWPHLLAQAGPAFIWLMSLMIFLMVMPQIFQKDVDEGGIDLLRTTPFSPLMILSTKGLALILGLGLPLLLVTICLSLLYDMGSESLFFLWITLALSFPLLISFVLFGSILGASSQTAGSFFIVFLILPFTLPLVLLSLQVIEEGSLMGSFRLILALNLVMIPFSLGMASYMMRDVFAR</sequence>
<name>A0ABZ2C1H0_9PROT</name>
<feature type="transmembrane region" description="Helical" evidence="6">
    <location>
        <begin position="51"/>
        <end position="69"/>
    </location>
</feature>
<evidence type="ECO:0000313" key="7">
    <source>
        <dbReference type="EMBL" id="WVX66309.1"/>
    </source>
</evidence>
<feature type="transmembrane region" description="Helical" evidence="6">
    <location>
        <begin position="20"/>
        <end position="39"/>
    </location>
</feature>
<reference evidence="7 8" key="1">
    <citation type="journal article" date="2024" name="Environ. Microbiol.">
        <title>Novel evolutionary insights on the interactions of the Holosporales (Alphaproteobacteria) with eukaryotic hosts from comparative genomics.</title>
        <authorList>
            <person name="Giovannini M."/>
            <person name="Petroni G."/>
            <person name="Castelli M."/>
        </authorList>
    </citation>
    <scope>NUCLEOTIDE SEQUENCE [LARGE SCALE GENOMIC DNA]</scope>
    <source>
        <strain evidence="7 8">US_Bl 15I1</strain>
    </source>
</reference>
<dbReference type="EMBL" id="CP133270">
    <property type="protein sequence ID" value="WVX66309.1"/>
    <property type="molecule type" value="Genomic_DNA"/>
</dbReference>
<accession>A0ABZ2C1H0</accession>
<organism evidence="7 8">
    <name type="scientific">Candidatus Bealeia paramacronuclearis</name>
    <dbReference type="NCBI Taxonomy" id="1921001"/>
    <lineage>
        <taxon>Bacteria</taxon>
        <taxon>Pseudomonadati</taxon>
        <taxon>Pseudomonadota</taxon>
        <taxon>Alphaproteobacteria</taxon>
        <taxon>Holosporales</taxon>
        <taxon>Holosporaceae</taxon>
        <taxon>Candidatus Bealeia</taxon>
    </lineage>
</organism>
<dbReference type="Proteomes" id="UP001330434">
    <property type="component" value="Chromosome"/>
</dbReference>
<keyword evidence="3 6" id="KW-0812">Transmembrane</keyword>
<dbReference type="InterPro" id="IPR003544">
    <property type="entry name" value="Cyt_c_biogenesis_CcmB"/>
</dbReference>